<protein>
    <submittedName>
        <fullName evidence="2">Uncharacterized protein</fullName>
    </submittedName>
</protein>
<evidence type="ECO:0000256" key="1">
    <source>
        <dbReference type="SAM" id="Phobius"/>
    </source>
</evidence>
<organism evidence="2 3">
    <name type="scientific">Brevibacillus porteri</name>
    <dbReference type="NCBI Taxonomy" id="2126350"/>
    <lineage>
        <taxon>Bacteria</taxon>
        <taxon>Bacillati</taxon>
        <taxon>Bacillota</taxon>
        <taxon>Bacilli</taxon>
        <taxon>Bacillales</taxon>
        <taxon>Paenibacillaceae</taxon>
        <taxon>Brevibacillus</taxon>
    </lineage>
</organism>
<gene>
    <name evidence="2" type="ORF">C7R92_23910</name>
</gene>
<accession>A0ABX5FJI1</accession>
<feature type="transmembrane region" description="Helical" evidence="1">
    <location>
        <begin position="12"/>
        <end position="37"/>
    </location>
</feature>
<comment type="caution">
    <text evidence="2">The sequence shown here is derived from an EMBL/GenBank/DDBJ whole genome shotgun (WGS) entry which is preliminary data.</text>
</comment>
<proteinExistence type="predicted"/>
<sequence length="62" mass="7243">MLFNLISFSRMLYANIIGYYKTTWITVTTTDMIVAAASRRRKWGRQIFPILSKLILNIEGDE</sequence>
<evidence type="ECO:0000313" key="3">
    <source>
        <dbReference type="Proteomes" id="UP000241645"/>
    </source>
</evidence>
<dbReference type="Proteomes" id="UP000241645">
    <property type="component" value="Unassembled WGS sequence"/>
</dbReference>
<evidence type="ECO:0000313" key="2">
    <source>
        <dbReference type="EMBL" id="PSK06335.1"/>
    </source>
</evidence>
<keyword evidence="1" id="KW-0472">Membrane</keyword>
<keyword evidence="3" id="KW-1185">Reference proteome</keyword>
<name>A0ABX5FJI1_9BACL</name>
<reference evidence="2 3" key="1">
    <citation type="submission" date="2018-03" db="EMBL/GenBank/DDBJ databases">
        <title>Brevisbacillus phylogenomics.</title>
        <authorList>
            <person name="Dunlap C."/>
        </authorList>
    </citation>
    <scope>NUCLEOTIDE SEQUENCE [LARGE SCALE GENOMIC DNA]</scope>
    <source>
        <strain evidence="2 3">NRRL B-41110</strain>
    </source>
</reference>
<keyword evidence="1" id="KW-1133">Transmembrane helix</keyword>
<keyword evidence="1" id="KW-0812">Transmembrane</keyword>
<dbReference type="EMBL" id="PXZO01000051">
    <property type="protein sequence ID" value="PSK06335.1"/>
    <property type="molecule type" value="Genomic_DNA"/>
</dbReference>